<organism evidence="3">
    <name type="scientific">Trichophyton rubrum CBS 288.86</name>
    <dbReference type="NCBI Taxonomy" id="1215330"/>
    <lineage>
        <taxon>Eukaryota</taxon>
        <taxon>Fungi</taxon>
        <taxon>Dikarya</taxon>
        <taxon>Ascomycota</taxon>
        <taxon>Pezizomycotina</taxon>
        <taxon>Eurotiomycetes</taxon>
        <taxon>Eurotiomycetidae</taxon>
        <taxon>Onygenales</taxon>
        <taxon>Arthrodermataceae</taxon>
        <taxon>Trichophyton</taxon>
    </lineage>
</organism>
<evidence type="ECO:0000313" key="3">
    <source>
        <dbReference type="EMBL" id="EZF52840.1"/>
    </source>
</evidence>
<feature type="region of interest" description="Disordered" evidence="1">
    <location>
        <begin position="1"/>
        <end position="30"/>
    </location>
</feature>
<dbReference type="AlphaFoldDB" id="A0A022W302"/>
<feature type="compositionally biased region" description="Basic and acidic residues" evidence="1">
    <location>
        <begin position="171"/>
        <end position="180"/>
    </location>
</feature>
<dbReference type="PROSITE" id="PS50181">
    <property type="entry name" value="FBOX"/>
    <property type="match status" value="1"/>
</dbReference>
<dbReference type="EMBL" id="KK207840">
    <property type="protein sequence ID" value="EZF52840.1"/>
    <property type="molecule type" value="Genomic_DNA"/>
</dbReference>
<proteinExistence type="predicted"/>
<feature type="compositionally biased region" description="Low complexity" evidence="1">
    <location>
        <begin position="98"/>
        <end position="117"/>
    </location>
</feature>
<feature type="region of interest" description="Disordered" evidence="1">
    <location>
        <begin position="91"/>
        <end position="139"/>
    </location>
</feature>
<dbReference type="SUPFAM" id="SSF81383">
    <property type="entry name" value="F-box domain"/>
    <property type="match status" value="1"/>
</dbReference>
<evidence type="ECO:0000259" key="2">
    <source>
        <dbReference type="PROSITE" id="PS50181"/>
    </source>
</evidence>
<protein>
    <recommendedName>
        <fullName evidence="2">F-box domain-containing protein</fullName>
    </recommendedName>
</protein>
<dbReference type="OrthoDB" id="2588098at2759"/>
<feature type="domain" description="F-box" evidence="2">
    <location>
        <begin position="219"/>
        <end position="263"/>
    </location>
</feature>
<name>A0A022W302_TRIRU</name>
<evidence type="ECO:0000256" key="1">
    <source>
        <dbReference type="SAM" id="MobiDB-lite"/>
    </source>
</evidence>
<dbReference type="CDD" id="cd09917">
    <property type="entry name" value="F-box_SF"/>
    <property type="match status" value="1"/>
</dbReference>
<dbReference type="InterPro" id="IPR001810">
    <property type="entry name" value="F-box_dom"/>
</dbReference>
<sequence>MGDSVFKKPLPVKRDPQVAVRMPSEETEDEQETPVKMWFNVISLSARKKICGPYRLRRLLLHRSANDVLFHVAVPDIRPLSDAFMEATEPLPSSTMASPGTPGGSSLSSVSTGFTSPIDQDSLAATNGMPEASPDTVSDMLGQMRDGELLQMGTIQQTQLAAGAVSPAKSEQPKRKRGEESSSDDDSSSDGRPSKVSKCSEDDVPSLQSHSSDDFENYQPQLEHLPIKVYQHILQKLDLLDIIHLGLTSRFFLRILAIYLQSILTINLGQLAGQSIICLGDVAGQNDFPPVVFNDPQLRSIFAPHLHKLVDTDHPTLPEFLRECRPLLSHRLRTPSDCGFFDSKWFNEEFYKLPITVIGQMIELLCPTEGDFYPPGAEWILRNITTKEYVYKPKNGLGLGDVILFKTSWASKPPVGIQVNIGAPVHRGAWAGHRFEIVQLEHHEREMIAEMTAGTSTGSSAEKTWTDVTTEVIDELEEMWEFECGPCWQSLTRRPVG</sequence>
<gene>
    <name evidence="3" type="ORF">H103_04137</name>
</gene>
<feature type="region of interest" description="Disordered" evidence="1">
    <location>
        <begin position="158"/>
        <end position="214"/>
    </location>
</feature>
<reference evidence="3" key="1">
    <citation type="submission" date="2014-02" db="EMBL/GenBank/DDBJ databases">
        <title>The Genome Sequence of Trichophyton rubrum (morphotype fischeri) CBS 288.86.</title>
        <authorList>
            <consortium name="The Broad Institute Genomics Platform"/>
            <person name="Cuomo C.A."/>
            <person name="White T.C."/>
            <person name="Graser Y."/>
            <person name="Martinez-Rossi N."/>
            <person name="Heitman J."/>
            <person name="Young S.K."/>
            <person name="Zeng Q."/>
            <person name="Gargeya S."/>
            <person name="Abouelleil A."/>
            <person name="Alvarado L."/>
            <person name="Chapman S.B."/>
            <person name="Gainer-Dewar J."/>
            <person name="Goldberg J."/>
            <person name="Griggs A."/>
            <person name="Gujja S."/>
            <person name="Hansen M."/>
            <person name="Howarth C."/>
            <person name="Imamovic A."/>
            <person name="Larimer J."/>
            <person name="Martinez D."/>
            <person name="Murphy C."/>
            <person name="Pearson M.D."/>
            <person name="Persinoti G."/>
            <person name="Poon T."/>
            <person name="Priest M."/>
            <person name="Roberts A.D."/>
            <person name="Saif S."/>
            <person name="Shea T.D."/>
            <person name="Sykes S.N."/>
            <person name="Wortman J."/>
            <person name="Nusbaum C."/>
            <person name="Birren B."/>
        </authorList>
    </citation>
    <scope>NUCLEOTIDE SEQUENCE [LARGE SCALE GENOMIC DNA]</scope>
    <source>
        <strain evidence="3">CBS 288.86</strain>
    </source>
</reference>
<dbReference type="InterPro" id="IPR036047">
    <property type="entry name" value="F-box-like_dom_sf"/>
</dbReference>
<dbReference type="Proteomes" id="UP000023758">
    <property type="component" value="Unassembled WGS sequence"/>
</dbReference>
<dbReference type="HOGENOM" id="CLU_539639_0_0_1"/>
<accession>A0A022W302</accession>
<dbReference type="Pfam" id="PF00646">
    <property type="entry name" value="F-box"/>
    <property type="match status" value="1"/>
</dbReference>